<dbReference type="Pfam" id="PF00651">
    <property type="entry name" value="BTB"/>
    <property type="match status" value="1"/>
</dbReference>
<evidence type="ECO:0000259" key="4">
    <source>
        <dbReference type="PROSITE" id="PS50097"/>
    </source>
</evidence>
<dbReference type="Gene3D" id="2.120.10.80">
    <property type="entry name" value="Kelch-type beta propeller"/>
    <property type="match status" value="1"/>
</dbReference>
<protein>
    <recommendedName>
        <fullName evidence="4">BTB domain-containing protein</fullName>
    </recommendedName>
</protein>
<dbReference type="PROSITE" id="PS50097">
    <property type="entry name" value="BTB"/>
    <property type="match status" value="1"/>
</dbReference>
<dbReference type="PANTHER" id="PTHR24412:SF23">
    <property type="entry name" value="KELCH REPEAT AND BTB DOMAIN-CONTAINING PROTEIN 7"/>
    <property type="match status" value="1"/>
</dbReference>
<proteinExistence type="predicted"/>
<evidence type="ECO:0000313" key="5">
    <source>
        <dbReference type="Ensembl" id="ENSLLEP00000024230.1"/>
    </source>
</evidence>
<reference evidence="5" key="2">
    <citation type="submission" date="2025-09" db="UniProtKB">
        <authorList>
            <consortium name="Ensembl"/>
        </authorList>
    </citation>
    <scope>IDENTIFICATION</scope>
</reference>
<evidence type="ECO:0000313" key="6">
    <source>
        <dbReference type="Proteomes" id="UP000694569"/>
    </source>
</evidence>
<dbReference type="Gene3D" id="1.25.40.420">
    <property type="match status" value="1"/>
</dbReference>
<reference evidence="5" key="1">
    <citation type="submission" date="2025-08" db="UniProtKB">
        <authorList>
            <consortium name="Ensembl"/>
        </authorList>
    </citation>
    <scope>IDENTIFICATION</scope>
</reference>
<dbReference type="SUPFAM" id="SSF54695">
    <property type="entry name" value="POZ domain"/>
    <property type="match status" value="1"/>
</dbReference>
<feature type="domain" description="BTB" evidence="4">
    <location>
        <begin position="95"/>
        <end position="176"/>
    </location>
</feature>
<organism evidence="5 6">
    <name type="scientific">Leptobrachium leishanense</name>
    <name type="common">Leishan spiny toad</name>
    <dbReference type="NCBI Taxonomy" id="445787"/>
    <lineage>
        <taxon>Eukaryota</taxon>
        <taxon>Metazoa</taxon>
        <taxon>Chordata</taxon>
        <taxon>Craniata</taxon>
        <taxon>Vertebrata</taxon>
        <taxon>Euteleostomi</taxon>
        <taxon>Amphibia</taxon>
        <taxon>Batrachia</taxon>
        <taxon>Anura</taxon>
        <taxon>Pelobatoidea</taxon>
        <taxon>Megophryidae</taxon>
        <taxon>Leptobrachium</taxon>
    </lineage>
</organism>
<dbReference type="InterPro" id="IPR047933">
    <property type="entry name" value="KBTBD6_7_BTB_POZ"/>
</dbReference>
<dbReference type="SMART" id="SM00225">
    <property type="entry name" value="BTB"/>
    <property type="match status" value="1"/>
</dbReference>
<dbReference type="Pfam" id="PF07707">
    <property type="entry name" value="BACK"/>
    <property type="match status" value="1"/>
</dbReference>
<dbReference type="Proteomes" id="UP000694569">
    <property type="component" value="Unplaced"/>
</dbReference>
<evidence type="ECO:0000256" key="3">
    <source>
        <dbReference type="SAM" id="MobiDB-lite"/>
    </source>
</evidence>
<dbReference type="InterPro" id="IPR011333">
    <property type="entry name" value="SKP1/BTB/POZ_sf"/>
</dbReference>
<dbReference type="Gene3D" id="3.30.710.10">
    <property type="entry name" value="Potassium Channel Kv1.1, Chain A"/>
    <property type="match status" value="1"/>
</dbReference>
<dbReference type="InterPro" id="IPR000210">
    <property type="entry name" value="BTB/POZ_dom"/>
</dbReference>
<dbReference type="InterPro" id="IPR017096">
    <property type="entry name" value="BTB-kelch_protein"/>
</dbReference>
<dbReference type="OrthoDB" id="6359816at2759"/>
<dbReference type="Ensembl" id="ENSLLET00000025155.1">
    <property type="protein sequence ID" value="ENSLLEP00000024230.1"/>
    <property type="gene ID" value="ENSLLEG00000015419.1"/>
</dbReference>
<name>A0A8C5PKL9_9ANUR</name>
<dbReference type="InterPro" id="IPR011705">
    <property type="entry name" value="BACK"/>
</dbReference>
<keyword evidence="2" id="KW-0677">Repeat</keyword>
<dbReference type="GeneTree" id="ENSGT00940000164962"/>
<keyword evidence="1" id="KW-0880">Kelch repeat</keyword>
<dbReference type="InterPro" id="IPR015915">
    <property type="entry name" value="Kelch-typ_b-propeller"/>
</dbReference>
<dbReference type="AlphaFoldDB" id="A0A8C5PKL9"/>
<dbReference type="PIRSF" id="PIRSF037037">
    <property type="entry name" value="Kelch-like_protein_gigaxonin"/>
    <property type="match status" value="1"/>
</dbReference>
<evidence type="ECO:0000256" key="2">
    <source>
        <dbReference type="ARBA" id="ARBA00022737"/>
    </source>
</evidence>
<accession>A0A8C5PKL9</accession>
<dbReference type="SUPFAM" id="SSF117281">
    <property type="entry name" value="Kelch motif"/>
    <property type="match status" value="1"/>
</dbReference>
<evidence type="ECO:0000256" key="1">
    <source>
        <dbReference type="ARBA" id="ARBA00022441"/>
    </source>
</evidence>
<dbReference type="PANTHER" id="PTHR24412">
    <property type="entry name" value="KELCH PROTEIN"/>
    <property type="match status" value="1"/>
</dbReference>
<dbReference type="CDD" id="cd18273">
    <property type="entry name" value="BTB_POZ_KBTBD6_7"/>
    <property type="match status" value="1"/>
</dbReference>
<dbReference type="SMART" id="SM00612">
    <property type="entry name" value="Kelch"/>
    <property type="match status" value="1"/>
</dbReference>
<feature type="region of interest" description="Disordered" evidence="3">
    <location>
        <begin position="650"/>
        <end position="681"/>
    </location>
</feature>
<keyword evidence="6" id="KW-1185">Reference proteome</keyword>
<dbReference type="SMART" id="SM00875">
    <property type="entry name" value="BACK"/>
    <property type="match status" value="1"/>
</dbReference>
<sequence length="698" mass="78622">MAGAASSVCVSRQPAGVARVMTSLHLARRKETDARDIGFAFFRAQRQVLAHPYRSVMSGYAVSGFFSGPEMLEDPAHAAALLAQLKAFYDARLLCDVTIRVLGGGPEEPGGGVSDSGRSFSCNRNVLSAACPYFKSMFTGGLYESKQQQVTLHDMDPESMALIIDYCYTGRVTVTEANVQRLYAAADMLQLEYVRQACAGYLARRLDLHNCASILRFADAFDHPELRSRSLAYMARHFEQLAVGEELCELNLAQLKEVLAMDNLDVSSERVVCNAALRWLEANPKERASGCLEVLRCVRWQHFTDKDQVYLEGLKAKSFLRKHCSQYLDAVLQDKDGKLAISTLSCQEGSPLRRIGMLAKEMVIFFGHRKEPFLCYDPYSGDIYTMPSPLTTFAHGKAVTSSAVCVSPENDLYLATQPMKQLWVYSPVQNSWQLLAERLLCREGMDVAYLNGYVYIVGGRDPSTGAKIREVECYSVQRNQWTLVAPLPHSFYSFELVTVNDHLYAVSNKRMLCYDPACNQWLNCASLKRCDFQEACVFNEEIYCICDIPVVKVYNPARGEWRRVCPIPTEGNTNNYQIVRHGSKLLLITCTTVQWKKNRVTVHEYDVTNDRWVNIGTMLGLLHYDCGFICLSARVYPSCLEPGQSFITEEDDVRSESSTDWMDGFSELDSESDSLSSFSEDDWPRVSARHRIYVEGSF</sequence>
<dbReference type="Pfam" id="PF01344">
    <property type="entry name" value="Kelch_1"/>
    <property type="match status" value="1"/>
</dbReference>
<dbReference type="InterPro" id="IPR006652">
    <property type="entry name" value="Kelch_1"/>
</dbReference>